<dbReference type="GO" id="GO:0071555">
    <property type="term" value="P:cell wall organization"/>
    <property type="evidence" value="ECO:0007669"/>
    <property type="project" value="UniProtKB-KW"/>
</dbReference>
<dbReference type="GO" id="GO:0008716">
    <property type="term" value="F:D-alanine-D-alanine ligase activity"/>
    <property type="evidence" value="ECO:0007669"/>
    <property type="project" value="UniProtKB-UniRule"/>
</dbReference>
<evidence type="ECO:0000313" key="19">
    <source>
        <dbReference type="EMBL" id="SLM10183.1"/>
    </source>
</evidence>
<keyword evidence="10 16" id="KW-0464">Manganese</keyword>
<dbReference type="PANTHER" id="PTHR23132">
    <property type="entry name" value="D-ALANINE--D-ALANINE LIGASE"/>
    <property type="match status" value="1"/>
</dbReference>
<comment type="catalytic activity">
    <reaction evidence="12 13">
        <text>2 D-alanine + ATP = D-alanyl-D-alanine + ADP + phosphate + H(+)</text>
        <dbReference type="Rhea" id="RHEA:11224"/>
        <dbReference type="ChEBI" id="CHEBI:15378"/>
        <dbReference type="ChEBI" id="CHEBI:30616"/>
        <dbReference type="ChEBI" id="CHEBI:43474"/>
        <dbReference type="ChEBI" id="CHEBI:57416"/>
        <dbReference type="ChEBI" id="CHEBI:57822"/>
        <dbReference type="ChEBI" id="CHEBI:456216"/>
        <dbReference type="EC" id="6.3.2.4"/>
    </reaction>
</comment>
<feature type="binding site" evidence="16">
    <location>
        <position position="306"/>
    </location>
    <ligand>
        <name>Mg(2+)</name>
        <dbReference type="ChEBI" id="CHEBI:18420"/>
        <label>1</label>
    </ligand>
</feature>
<feature type="binding site" evidence="16">
    <location>
        <position position="320"/>
    </location>
    <ligand>
        <name>Mg(2+)</name>
        <dbReference type="ChEBI" id="CHEBI:18420"/>
        <label>1</label>
    </ligand>
</feature>
<protein>
    <recommendedName>
        <fullName evidence="13">D-alanine--D-alanine ligase</fullName>
        <ecNumber evidence="13">6.3.2.4</ecNumber>
    </recommendedName>
    <alternativeName>
        <fullName evidence="13">D-Ala-D-Ala ligase</fullName>
    </alternativeName>
    <alternativeName>
        <fullName evidence="13">D-alanylalanine synthetase</fullName>
    </alternativeName>
</protein>
<evidence type="ECO:0000256" key="12">
    <source>
        <dbReference type="ARBA" id="ARBA00047614"/>
    </source>
</evidence>
<dbReference type="InterPro" id="IPR000291">
    <property type="entry name" value="D-Ala_lig_Van_CS"/>
</dbReference>
<dbReference type="PROSITE" id="PS00844">
    <property type="entry name" value="DALA_DALA_LIGASE_2"/>
    <property type="match status" value="1"/>
</dbReference>
<sequence length="372" mass="40773">MMKTIAILYGGRSGEHEVSLISASSIIAYLEKSKYRVLPVGITKKGEWYLQHLPEWAFVPPEKGIMRSLPAIEPGERVVAVPGDGLWVEQAKGLKKLDIDIVFPVLHGTFGEDGTVQGLLETADLPYVGADVLGSAVGMDKEASKRLWLSAGLPVVDYISVGEEDISDGNLQALTRRIETRFGWPCFIKPSCSGSSVGTSKVSQPEMLKNAVASALRWSERALVEAYVEAREIECAVLGNEHPVAFPPGEVVPSHEFYDYEAKYKDPNGATLLIPAPLAEETRTRIMSLAVAAYKYASIKGMARVDFFVEKLTGAVFLNEINTIPGFTAISMYPQMCIQGGLAYPDLLDKLIELGLENYSKKRSLEYDFSKS</sequence>
<dbReference type="PROSITE" id="PS50975">
    <property type="entry name" value="ATP_GRASP"/>
    <property type="match status" value="1"/>
</dbReference>
<comment type="pathway">
    <text evidence="13">Cell wall biogenesis; peptidoglycan biosynthesis.</text>
</comment>
<feature type="binding site" evidence="15">
    <location>
        <begin position="319"/>
        <end position="320"/>
    </location>
    <ligand>
        <name>ATP</name>
        <dbReference type="ChEBI" id="CHEBI:30616"/>
    </ligand>
</feature>
<dbReference type="InterPro" id="IPR013815">
    <property type="entry name" value="ATP_grasp_subdomain_1"/>
</dbReference>
<evidence type="ECO:0000256" key="3">
    <source>
        <dbReference type="ARBA" id="ARBA00022598"/>
    </source>
</evidence>
<dbReference type="PIRSF" id="PIRSF039102">
    <property type="entry name" value="Ddl/VanB"/>
    <property type="match status" value="1"/>
</dbReference>
<feature type="active site" evidence="14">
    <location>
        <position position="331"/>
    </location>
</feature>
<evidence type="ECO:0000256" key="5">
    <source>
        <dbReference type="ARBA" id="ARBA00022741"/>
    </source>
</evidence>
<dbReference type="PANTHER" id="PTHR23132:SF25">
    <property type="entry name" value="D-ALANINE--D-ALANINE LIGASE A"/>
    <property type="match status" value="1"/>
</dbReference>
<dbReference type="Pfam" id="PF07478">
    <property type="entry name" value="Dala_Dala_lig_C"/>
    <property type="match status" value="1"/>
</dbReference>
<keyword evidence="3 13" id="KW-0436">Ligase</keyword>
<dbReference type="Pfam" id="PF01820">
    <property type="entry name" value="Dala_Dala_lig_N"/>
    <property type="match status" value="1"/>
</dbReference>
<dbReference type="GO" id="GO:0009252">
    <property type="term" value="P:peptidoglycan biosynthetic process"/>
    <property type="evidence" value="ECO:0007669"/>
    <property type="project" value="UniProtKB-UniRule"/>
</dbReference>
<dbReference type="Gene3D" id="3.30.470.20">
    <property type="entry name" value="ATP-grasp fold, B domain"/>
    <property type="match status" value="1"/>
</dbReference>
<gene>
    <name evidence="13 19" type="primary">ddl</name>
    <name evidence="19" type="ORF">SPIROBIBN47_130003</name>
</gene>
<evidence type="ECO:0000256" key="1">
    <source>
        <dbReference type="ARBA" id="ARBA00001936"/>
    </source>
</evidence>
<evidence type="ECO:0000256" key="7">
    <source>
        <dbReference type="ARBA" id="ARBA00022842"/>
    </source>
</evidence>
<dbReference type="InterPro" id="IPR011761">
    <property type="entry name" value="ATP-grasp"/>
</dbReference>
<evidence type="ECO:0000256" key="16">
    <source>
        <dbReference type="PIRSR" id="PIRSR039102-3"/>
    </source>
</evidence>
<comment type="similarity">
    <text evidence="2 13">Belongs to the D-alanine--D-alanine ligase family.</text>
</comment>
<dbReference type="FunFam" id="3.30.470.20:FF:000008">
    <property type="entry name" value="D-alanine--D-alanine ligase"/>
    <property type="match status" value="1"/>
</dbReference>
<keyword evidence="13" id="KW-0963">Cytoplasm</keyword>
<dbReference type="SUPFAM" id="SSF52440">
    <property type="entry name" value="PreATP-grasp domain"/>
    <property type="match status" value="1"/>
</dbReference>
<feature type="binding site" evidence="16">
    <location>
        <position position="322"/>
    </location>
    <ligand>
        <name>Mg(2+)</name>
        <dbReference type="ChEBI" id="CHEBI:18420"/>
        <label>2</label>
    </ligand>
</feature>
<dbReference type="InterPro" id="IPR005905">
    <property type="entry name" value="D_ala_D_ala"/>
</dbReference>
<proteinExistence type="inferred from homology"/>
<evidence type="ECO:0000256" key="13">
    <source>
        <dbReference type="HAMAP-Rule" id="MF_00047"/>
    </source>
</evidence>
<dbReference type="GO" id="GO:0008360">
    <property type="term" value="P:regulation of cell shape"/>
    <property type="evidence" value="ECO:0007669"/>
    <property type="project" value="UniProtKB-KW"/>
</dbReference>
<feature type="binding site" evidence="16">
    <location>
        <position position="320"/>
    </location>
    <ligand>
        <name>Mg(2+)</name>
        <dbReference type="ChEBI" id="CHEBI:18420"/>
        <label>2</label>
    </ligand>
</feature>
<dbReference type="Gene3D" id="3.40.50.20">
    <property type="match status" value="1"/>
</dbReference>
<dbReference type="HAMAP" id="MF_00047">
    <property type="entry name" value="Dala_Dala_lig"/>
    <property type="match status" value="1"/>
</dbReference>
<dbReference type="InterPro" id="IPR016185">
    <property type="entry name" value="PreATP-grasp_dom_sf"/>
</dbReference>
<dbReference type="NCBIfam" id="NF002528">
    <property type="entry name" value="PRK01966.1-4"/>
    <property type="match status" value="1"/>
</dbReference>
<dbReference type="InterPro" id="IPR011127">
    <property type="entry name" value="Dala_Dala_lig_N"/>
</dbReference>
<evidence type="ECO:0000256" key="17">
    <source>
        <dbReference type="PROSITE-ProRule" id="PRU00409"/>
    </source>
</evidence>
<dbReference type="EMBL" id="FWDM01000005">
    <property type="protein sequence ID" value="SLM10183.1"/>
    <property type="molecule type" value="Genomic_DNA"/>
</dbReference>
<evidence type="ECO:0000256" key="6">
    <source>
        <dbReference type="ARBA" id="ARBA00022840"/>
    </source>
</evidence>
<dbReference type="NCBIfam" id="NF002378">
    <property type="entry name" value="PRK01372.1"/>
    <property type="match status" value="1"/>
</dbReference>
<reference evidence="19" key="1">
    <citation type="submission" date="2017-02" db="EMBL/GenBank/DDBJ databases">
        <authorList>
            <person name="Regsiter A."/>
            <person name="William W."/>
        </authorList>
    </citation>
    <scope>NUCLEOTIDE SEQUENCE</scope>
    <source>
        <strain evidence="19">Bib</strain>
    </source>
</reference>
<dbReference type="SUPFAM" id="SSF56059">
    <property type="entry name" value="Glutathione synthetase ATP-binding domain-like"/>
    <property type="match status" value="1"/>
</dbReference>
<keyword evidence="6 17" id="KW-0067">ATP-binding</keyword>
<evidence type="ECO:0000256" key="14">
    <source>
        <dbReference type="PIRSR" id="PIRSR039102-1"/>
    </source>
</evidence>
<comment type="function">
    <text evidence="13">Cell wall formation.</text>
</comment>
<feature type="binding site" evidence="15">
    <location>
        <begin position="195"/>
        <end position="196"/>
    </location>
    <ligand>
        <name>ATP</name>
        <dbReference type="ChEBI" id="CHEBI:30616"/>
    </ligand>
</feature>
<dbReference type="GO" id="GO:0005524">
    <property type="term" value="F:ATP binding"/>
    <property type="evidence" value="ECO:0007669"/>
    <property type="project" value="UniProtKB-UniRule"/>
</dbReference>
<organism evidence="19">
    <name type="scientific">uncultured spirochete</name>
    <dbReference type="NCBI Taxonomy" id="156406"/>
    <lineage>
        <taxon>Bacteria</taxon>
        <taxon>Pseudomonadati</taxon>
        <taxon>Spirochaetota</taxon>
        <taxon>Spirochaetia</taxon>
        <taxon>Spirochaetales</taxon>
        <taxon>environmental samples</taxon>
    </lineage>
</organism>
<evidence type="ECO:0000256" key="10">
    <source>
        <dbReference type="ARBA" id="ARBA00023211"/>
    </source>
</evidence>
<evidence type="ECO:0000256" key="9">
    <source>
        <dbReference type="ARBA" id="ARBA00022984"/>
    </source>
</evidence>
<dbReference type="NCBIfam" id="TIGR01205">
    <property type="entry name" value="D_ala_D_alaTIGR"/>
    <property type="match status" value="1"/>
</dbReference>
<feature type="active site" evidence="14">
    <location>
        <position position="195"/>
    </location>
</feature>
<evidence type="ECO:0000259" key="18">
    <source>
        <dbReference type="PROSITE" id="PS50975"/>
    </source>
</evidence>
<keyword evidence="5 15" id="KW-0547">Nucleotide-binding</keyword>
<dbReference type="EC" id="6.3.2.4" evidence="13"/>
<accession>A0A3P3XFL9</accession>
<evidence type="ECO:0000256" key="15">
    <source>
        <dbReference type="PIRSR" id="PIRSR039102-2"/>
    </source>
</evidence>
<keyword evidence="8 13" id="KW-0133">Cell shape</keyword>
<dbReference type="GO" id="GO:0046872">
    <property type="term" value="F:metal ion binding"/>
    <property type="evidence" value="ECO:0007669"/>
    <property type="project" value="UniProtKB-KW"/>
</dbReference>
<feature type="domain" description="ATP-grasp" evidence="18">
    <location>
        <begin position="145"/>
        <end position="353"/>
    </location>
</feature>
<dbReference type="GO" id="GO:0005829">
    <property type="term" value="C:cytosol"/>
    <property type="evidence" value="ECO:0007669"/>
    <property type="project" value="TreeGrafter"/>
</dbReference>
<keyword evidence="4 16" id="KW-0479">Metal-binding</keyword>
<feature type="active site" evidence="14">
    <location>
        <position position="15"/>
    </location>
</feature>
<feature type="binding site" evidence="15">
    <location>
        <begin position="187"/>
        <end position="189"/>
    </location>
    <ligand>
        <name>ATP</name>
        <dbReference type="ChEBI" id="CHEBI:30616"/>
    </ligand>
</feature>
<evidence type="ECO:0000256" key="11">
    <source>
        <dbReference type="ARBA" id="ARBA00023316"/>
    </source>
</evidence>
<dbReference type="Gene3D" id="3.30.1490.20">
    <property type="entry name" value="ATP-grasp fold, A domain"/>
    <property type="match status" value="1"/>
</dbReference>
<comment type="subcellular location">
    <subcellularLocation>
        <location evidence="13">Cytoplasm</location>
    </subcellularLocation>
</comment>
<keyword evidence="11 13" id="KW-0961">Cell wall biogenesis/degradation</keyword>
<comment type="cofactor">
    <cofactor evidence="1">
        <name>Mn(2+)</name>
        <dbReference type="ChEBI" id="CHEBI:29035"/>
    </cofactor>
</comment>
<evidence type="ECO:0000256" key="4">
    <source>
        <dbReference type="ARBA" id="ARBA00022723"/>
    </source>
</evidence>
<comment type="cofactor">
    <cofactor evidence="16">
        <name>Mg(2+)</name>
        <dbReference type="ChEBI" id="CHEBI:18420"/>
    </cofactor>
    <cofactor evidence="16">
        <name>Mn(2+)</name>
        <dbReference type="ChEBI" id="CHEBI:29035"/>
    </cofactor>
    <text evidence="16">Binds 2 magnesium or manganese ions per subunit.</text>
</comment>
<dbReference type="InterPro" id="IPR011095">
    <property type="entry name" value="Dala_Dala_lig_C"/>
</dbReference>
<keyword evidence="9 13" id="KW-0573">Peptidoglycan synthesis</keyword>
<evidence type="ECO:0000256" key="2">
    <source>
        <dbReference type="ARBA" id="ARBA00010871"/>
    </source>
</evidence>
<feature type="binding site" evidence="15">
    <location>
        <position position="141"/>
    </location>
    <ligand>
        <name>ATP</name>
        <dbReference type="ChEBI" id="CHEBI:30616"/>
    </ligand>
</feature>
<feature type="binding site" evidence="15">
    <location>
        <begin position="225"/>
        <end position="232"/>
    </location>
    <ligand>
        <name>ATP</name>
        <dbReference type="ChEBI" id="CHEBI:30616"/>
    </ligand>
</feature>
<dbReference type="AlphaFoldDB" id="A0A3P3XFL9"/>
<dbReference type="UniPathway" id="UPA00219"/>
<name>A0A3P3XFL9_9SPIR</name>
<dbReference type="PROSITE" id="PS00843">
    <property type="entry name" value="DALA_DALA_LIGASE_1"/>
    <property type="match status" value="1"/>
</dbReference>
<evidence type="ECO:0000256" key="8">
    <source>
        <dbReference type="ARBA" id="ARBA00022960"/>
    </source>
</evidence>
<keyword evidence="7 16" id="KW-0460">Magnesium</keyword>